<dbReference type="GO" id="GO:0030246">
    <property type="term" value="F:carbohydrate binding"/>
    <property type="evidence" value="ECO:0007669"/>
    <property type="project" value="InterPro"/>
</dbReference>
<evidence type="ECO:0008006" key="3">
    <source>
        <dbReference type="Google" id="ProtNLM"/>
    </source>
</evidence>
<dbReference type="SUPFAM" id="SSF49452">
    <property type="entry name" value="Starch-binding domain-like"/>
    <property type="match status" value="2"/>
</dbReference>
<dbReference type="RefSeq" id="WP_307904130.1">
    <property type="nucleotide sequence ID" value="NZ_AP027059.1"/>
</dbReference>
<dbReference type="Pfam" id="PF13620">
    <property type="entry name" value="CarboxypepD_reg"/>
    <property type="match status" value="1"/>
</dbReference>
<dbReference type="InterPro" id="IPR013784">
    <property type="entry name" value="Carb-bd-like_fold"/>
</dbReference>
<dbReference type="KEGG" id="haby:HLVA_18370"/>
<evidence type="ECO:0000313" key="2">
    <source>
        <dbReference type="Proteomes" id="UP001321582"/>
    </source>
</evidence>
<proteinExistence type="predicted"/>
<dbReference type="EMBL" id="AP027059">
    <property type="protein sequence ID" value="BDU51268.1"/>
    <property type="molecule type" value="Genomic_DNA"/>
</dbReference>
<dbReference type="Gene3D" id="2.60.40.1120">
    <property type="entry name" value="Carboxypeptidase-like, regulatory domain"/>
    <property type="match status" value="2"/>
</dbReference>
<name>A0AAU9DRP1_9FUSO</name>
<dbReference type="AlphaFoldDB" id="A0AAU9DRP1"/>
<protein>
    <recommendedName>
        <fullName evidence="3">Carboxypeptidase regulatory-like domain-containing protein</fullName>
    </recommendedName>
</protein>
<reference evidence="1 2" key="1">
    <citation type="submission" date="2022-11" db="EMBL/GenBank/DDBJ databases">
        <title>Haliovirga abyssi gen. nov., sp. nov., a mesophilic fermentative bacterium isolated from the Iheya North hydrothermal field and the proposal of Haliovirgaceae fam. nov.</title>
        <authorList>
            <person name="Miyazaki U."/>
            <person name="Tame A."/>
            <person name="Miyazaki J."/>
            <person name="Takai K."/>
            <person name="Sawayama S."/>
            <person name="Kitajima M."/>
            <person name="Okamoto A."/>
            <person name="Nakagawa S."/>
        </authorList>
    </citation>
    <scope>NUCLEOTIDE SEQUENCE [LARGE SCALE GENOMIC DNA]</scope>
    <source>
        <strain evidence="1 2">IC12</strain>
    </source>
</reference>
<sequence length="302" mass="32676">MSKMGKKIILVIILSITLGGCFGGFPEVKKVGIIEGYVKDILTNQTLGQVTIRVQDVTFVTDNDGYFPLVRDSETQPYIIPKASGDGYSMKKDGYYGETGVSVFSYGQKNLIGYLTPKASDKIYSINGVARDNTGKILEGVTVIVNGVFSGESFKKVTDSNGVFVFDKIPGGNINIYAFKDGYTAYSTGRINLSSNKEVSVEIREDTTIKYGTIKGGISGFNKELCGHSLVVWGQEGSKEYQFTVADTNGKYTLYGIPEGKSQISVKSPGMYQPSPGSENIVAVTAGAITLHDVQMQYIKGE</sequence>
<gene>
    <name evidence="1" type="ORF">HLVA_18370</name>
</gene>
<evidence type="ECO:0000313" key="1">
    <source>
        <dbReference type="EMBL" id="BDU51268.1"/>
    </source>
</evidence>
<organism evidence="1 2">
    <name type="scientific">Haliovirga abyssi</name>
    <dbReference type="NCBI Taxonomy" id="2996794"/>
    <lineage>
        <taxon>Bacteria</taxon>
        <taxon>Fusobacteriati</taxon>
        <taxon>Fusobacteriota</taxon>
        <taxon>Fusobacteriia</taxon>
        <taxon>Fusobacteriales</taxon>
        <taxon>Haliovirgaceae</taxon>
        <taxon>Haliovirga</taxon>
    </lineage>
</organism>
<keyword evidence="2" id="KW-1185">Reference proteome</keyword>
<dbReference type="Proteomes" id="UP001321582">
    <property type="component" value="Chromosome"/>
</dbReference>
<accession>A0AAU9DRP1</accession>
<dbReference type="PROSITE" id="PS51257">
    <property type="entry name" value="PROKAR_LIPOPROTEIN"/>
    <property type="match status" value="1"/>
</dbReference>